<dbReference type="Pfam" id="PF03568">
    <property type="entry name" value="Separin_C"/>
    <property type="match status" value="2"/>
</dbReference>
<feature type="compositionally biased region" description="Basic residues" evidence="1">
    <location>
        <begin position="2058"/>
        <end position="2067"/>
    </location>
</feature>
<dbReference type="InterPro" id="IPR056933">
    <property type="entry name" value="TPR_ESP1"/>
</dbReference>
<feature type="region of interest" description="Disordered" evidence="1">
    <location>
        <begin position="1256"/>
        <end position="1279"/>
    </location>
</feature>
<dbReference type="Pfam" id="PF25113">
    <property type="entry name" value="TPR_ESP1_2nd"/>
    <property type="match status" value="1"/>
</dbReference>
<evidence type="ECO:0008006" key="6">
    <source>
        <dbReference type="Google" id="ProtNLM"/>
    </source>
</evidence>
<sequence length="2138" mass="239276">MSSSDDHHRLLSLIESSDAIFTSFSDYLRPFTSPQPTSRSLGKQFLPFLNKSISLFPKRLSATANPQSRESAGDLFRAYELCLDCLESFSAQLACKPHTLQLQRLRMIYCLDAWGFHESVIAQAFKVLEKLRGGEAGSKLLPEVKEGEAELAMVLVEAVAAVFKGVAMSKQVDDEPYRTVLLMVEEVRDWFRVLDAKAYEKLNRVLVTNLGKCALSLVREAERFDGGLVRSFCDATVKEHYKFELSKDRIFKFARDVLSVLCGFKDRRMSMAIDISVSVLRSLTCQFKVESNDDIEDFVVLVAYCAHKFQSAGDMYCIQVSKKLNELAANFSEALPQLNLILRLYSSGLSIMVYDSRESKVKDATDDWKIQALLDDETRWQNLVSLLGMVDQTDLGNQTDLSLVGGHKCYISRTDDSCSGINMKNWWLQYVDALKFLCQPLATLINSVKRKIVLETGMSCASAHLSTIHDAFLQFCDGCLFLQRCTSEKGGREGRETDNNKALLNVATAAFIVSLRTQQKLEISAHVVEHVIDSPWIGSQELKYILASLYNVAVVLYRNKELKKACEALKLCSKASWRCVELDCQIFVNQSSSSDSDPSEDAIMDFVGETCNRSAFYLDVLQQCSRCKIRQTIVHILGNWLSAEHLMRRLPGPAAIVKQWVKIERGCHTNLDAVDSCTTLYSLLSSSKKKSNRAIGKILQQEILAYDEMFSLNLKLGQQTRIEIADILLKDVYVTEDMHIERARILIWKARMTRASGNEHLADCIRSLSEAISILSEVPHGPNKEGPSSSHQLPIAYCLRAFCTQEAEPNSKKVFQDISTSLNLWLRIPSLDDSEDSLPTENIVPLLYSMIDLMSVKGCTELHHHIYQLIFRLFKRKHVKLEVCLGLMWESRRLSHALCPSPISDAFILSLSKNCGDKSTCIDFWIDCLKDSKARLIGFQQNFHDSQNDFLRSSKKDKGPFHSDITIDDITDAASDLISNASLSGQSSFTAAYLYYDLSERLISFGKLSEALSYAKEAYRIRTLLFQEKFKYTAEKQFEKYNDAGKISEIRSYSITDFEVYRSLATDFWPCGNFSWDINHCYLSRWNVLQCYLESTLQVGIVNELIGNGLEAESLLSWGKAISSSQSLFPFVVAFSSALGNFYLKKQSLDLAEKEIQNAKEILVTNQREFSCVKCKLKLEVTLDKQLGDISRKQMDRISQADGFLHAESLFSASLGKICCSAWKSCIRSDGEDIAGGTAIDKNGGEVLGYKSRKTKLSVNKEPTESKGSRRGRRAKASQTCVSKDHDLISEPTSRLTRSMRQSRKEQCQNCVPEVVSNVSDCSGAERVLLDTENAVHGFCICYKGKCTQCLSIDVMESGSLNSLVSLKWELCHRRLASSILVNLGKCLADSGRVHLAHEALLHSISVLFKSNRSSHKQPSVSELLVFIGKEAKGDVFAIDRAIILYNLCWLSLRNYHCRESRSICCDLSHIPFTKLVSWLTLAFILSREVPIVFQKVSRLLASLYMLSSSSDEFSFECDGKELSTSHWVSYFHQASLGTHISYQFISNLSRGHKPQCLSDKVCTEATCSSCMVPEEVDLPRLAPERTQDLVQFAKEFFSNLPSSTIICISLLGGALNELLQELMQIRSPVCAWVLVSRLTLKSQPVATLLPVDSVIEDMSDDDSATISCTEATQVKNLERRWLCPWGSTVVDDVAPAFKSILEESHISSGSPVEDTREHRNSWWKKRKTLDHHLKKFLRNLEASWLGPWRCLLLGDLSNFKLPDSVQKKLVKDLKSKCKMEVNEMLLKVLLGGGIENFEGEACVAQLSLSNGCYVGRGGYLYEEDSCKTPTAAANTSESRHGLALQLIREAATKLEQHDGCDNREPIILVLDPEVQMLPWENIPILRKQEVYRMPSVGSIFAVLKKRSLQGEPARSQAASFPLIDPLDSFYLLNPGGDLSETQVEFERSQYLSSREIEKLENCCATFLMGCSSGSLWLKGCYIPQGIPLSYLLAGSPAIVANLWDVTDRDIDRFGKALLEAWLRERSDSPSPFSSEGGCSQCESLTNELAAMNLKGNTTKRTRKPSSRNKPAQSNADGSGKMECNHNHGRKIGSFIAAAREVCTLPYLIGAAPVCYGVPTGITRKKGIEALLPSSSSC</sequence>
<dbReference type="InterPro" id="IPR005314">
    <property type="entry name" value="Peptidase_C50"/>
</dbReference>
<gene>
    <name evidence="4" type="primary">A03p057940.1_BraROA</name>
    <name evidence="4" type="ORF">IGI04_013051</name>
</gene>
<evidence type="ECO:0000259" key="2">
    <source>
        <dbReference type="Pfam" id="PF25110"/>
    </source>
</evidence>
<feature type="compositionally biased region" description="Polar residues" evidence="1">
    <location>
        <begin position="2068"/>
        <end position="2077"/>
    </location>
</feature>
<reference evidence="4 5" key="1">
    <citation type="submission" date="2021-03" db="EMBL/GenBank/DDBJ databases">
        <authorList>
            <person name="King G.J."/>
            <person name="Bancroft I."/>
            <person name="Baten A."/>
            <person name="Bloomfield J."/>
            <person name="Borpatragohain P."/>
            <person name="He Z."/>
            <person name="Irish N."/>
            <person name="Irwin J."/>
            <person name="Liu K."/>
            <person name="Mauleon R.P."/>
            <person name="Moore J."/>
            <person name="Morris R."/>
            <person name="Ostergaard L."/>
            <person name="Wang B."/>
            <person name="Wells R."/>
        </authorList>
    </citation>
    <scope>NUCLEOTIDE SEQUENCE [LARGE SCALE GENOMIC DNA]</scope>
    <source>
        <strain evidence="4">R-o-18</strain>
        <tissue evidence="4">Leaf</tissue>
    </source>
</reference>
<name>A0ABQ7N7Q9_BRACM</name>
<evidence type="ECO:0000313" key="5">
    <source>
        <dbReference type="Proteomes" id="UP000823674"/>
    </source>
</evidence>
<dbReference type="EMBL" id="JADBGQ010000003">
    <property type="protein sequence ID" value="KAG5406932.1"/>
    <property type="molecule type" value="Genomic_DNA"/>
</dbReference>
<dbReference type="Proteomes" id="UP000823674">
    <property type="component" value="Chromosome A03"/>
</dbReference>
<feature type="domain" description="Separase-like second TPR repeats region" evidence="3">
    <location>
        <begin position="269"/>
        <end position="452"/>
    </location>
</feature>
<evidence type="ECO:0000256" key="1">
    <source>
        <dbReference type="SAM" id="MobiDB-lite"/>
    </source>
</evidence>
<dbReference type="Pfam" id="PF25110">
    <property type="entry name" value="TPR_ESP1"/>
    <property type="match status" value="1"/>
</dbReference>
<dbReference type="InterPro" id="IPR056932">
    <property type="entry name" value="TPR_ESP1_2nd"/>
</dbReference>
<feature type="domain" description="Separase-like TPR repeats region" evidence="2">
    <location>
        <begin position="9"/>
        <end position="261"/>
    </location>
</feature>
<keyword evidence="5" id="KW-1185">Reference proteome</keyword>
<dbReference type="PANTHER" id="PTHR12792">
    <property type="entry name" value="EXTRA SPINDLE POLES 1-RELATED"/>
    <property type="match status" value="1"/>
</dbReference>
<organism evidence="4 5">
    <name type="scientific">Brassica rapa subsp. trilocularis</name>
    <dbReference type="NCBI Taxonomy" id="1813537"/>
    <lineage>
        <taxon>Eukaryota</taxon>
        <taxon>Viridiplantae</taxon>
        <taxon>Streptophyta</taxon>
        <taxon>Embryophyta</taxon>
        <taxon>Tracheophyta</taxon>
        <taxon>Spermatophyta</taxon>
        <taxon>Magnoliopsida</taxon>
        <taxon>eudicotyledons</taxon>
        <taxon>Gunneridae</taxon>
        <taxon>Pentapetalae</taxon>
        <taxon>rosids</taxon>
        <taxon>malvids</taxon>
        <taxon>Brassicales</taxon>
        <taxon>Brassicaceae</taxon>
        <taxon>Brassiceae</taxon>
        <taxon>Brassica</taxon>
    </lineage>
</organism>
<feature type="region of interest" description="Disordered" evidence="1">
    <location>
        <begin position="2057"/>
        <end position="2084"/>
    </location>
</feature>
<evidence type="ECO:0000259" key="3">
    <source>
        <dbReference type="Pfam" id="PF25113"/>
    </source>
</evidence>
<comment type="caution">
    <text evidence="4">The sequence shown here is derived from an EMBL/GenBank/DDBJ whole genome shotgun (WGS) entry which is preliminary data.</text>
</comment>
<accession>A0ABQ7N7Q9</accession>
<proteinExistence type="predicted"/>
<protein>
    <recommendedName>
        <fullName evidence="6">Separase</fullName>
    </recommendedName>
</protein>
<evidence type="ECO:0000313" key="4">
    <source>
        <dbReference type="EMBL" id="KAG5406932.1"/>
    </source>
</evidence>
<dbReference type="PANTHER" id="PTHR12792:SF0">
    <property type="entry name" value="SEPARIN"/>
    <property type="match status" value="1"/>
</dbReference>